<gene>
    <name evidence="3" type="ORF">HK097_009448</name>
</gene>
<dbReference type="EMBL" id="JADGJD010000624">
    <property type="protein sequence ID" value="KAJ3049578.1"/>
    <property type="molecule type" value="Genomic_DNA"/>
</dbReference>
<evidence type="ECO:0000256" key="2">
    <source>
        <dbReference type="SAM" id="SignalP"/>
    </source>
</evidence>
<protein>
    <submittedName>
        <fullName evidence="3">Uncharacterized protein</fullName>
    </submittedName>
</protein>
<dbReference type="AlphaFoldDB" id="A0AAD5SAJ0"/>
<feature type="signal peptide" evidence="2">
    <location>
        <begin position="1"/>
        <end position="21"/>
    </location>
</feature>
<evidence type="ECO:0000256" key="1">
    <source>
        <dbReference type="SAM" id="Phobius"/>
    </source>
</evidence>
<name>A0AAD5SAJ0_9FUNG</name>
<keyword evidence="1" id="KW-0472">Membrane</keyword>
<evidence type="ECO:0000313" key="3">
    <source>
        <dbReference type="EMBL" id="KAJ3049578.1"/>
    </source>
</evidence>
<feature type="transmembrane region" description="Helical" evidence="1">
    <location>
        <begin position="133"/>
        <end position="153"/>
    </location>
</feature>
<sequence length="170" mass="18890">MKTLNLPIALAILSFATLAQSYTLKSISLEVYSAKTCTGKPTTTNMEIDKCYKDEGFSTKVSQFGWDYVYVVCTDSTDCTKGCDSSMFYLDECYGSPHGASKFVGIYKNQNPAPQHIPTRSPTELAKSRYRELYVMIAGVLLFVAAVRCGILTRIQDAFTKRKSEKVSVL</sequence>
<keyword evidence="1" id="KW-1133">Transmembrane helix</keyword>
<organism evidence="3 4">
    <name type="scientific">Rhizophlyctis rosea</name>
    <dbReference type="NCBI Taxonomy" id="64517"/>
    <lineage>
        <taxon>Eukaryota</taxon>
        <taxon>Fungi</taxon>
        <taxon>Fungi incertae sedis</taxon>
        <taxon>Chytridiomycota</taxon>
        <taxon>Chytridiomycota incertae sedis</taxon>
        <taxon>Chytridiomycetes</taxon>
        <taxon>Rhizophlyctidales</taxon>
        <taxon>Rhizophlyctidaceae</taxon>
        <taxon>Rhizophlyctis</taxon>
    </lineage>
</organism>
<feature type="chain" id="PRO_5041906433" evidence="2">
    <location>
        <begin position="22"/>
        <end position="170"/>
    </location>
</feature>
<keyword evidence="2" id="KW-0732">Signal</keyword>
<reference evidence="3" key="1">
    <citation type="submission" date="2020-05" db="EMBL/GenBank/DDBJ databases">
        <title>Phylogenomic resolution of chytrid fungi.</title>
        <authorList>
            <person name="Stajich J.E."/>
            <person name="Amses K."/>
            <person name="Simmons R."/>
            <person name="Seto K."/>
            <person name="Myers J."/>
            <person name="Bonds A."/>
            <person name="Quandt C.A."/>
            <person name="Barry K."/>
            <person name="Liu P."/>
            <person name="Grigoriev I."/>
            <person name="Longcore J.E."/>
            <person name="James T.Y."/>
        </authorList>
    </citation>
    <scope>NUCLEOTIDE SEQUENCE</scope>
    <source>
        <strain evidence="3">JEL0318</strain>
    </source>
</reference>
<keyword evidence="1" id="KW-0812">Transmembrane</keyword>
<evidence type="ECO:0000313" key="4">
    <source>
        <dbReference type="Proteomes" id="UP001212841"/>
    </source>
</evidence>
<keyword evidence="4" id="KW-1185">Reference proteome</keyword>
<comment type="caution">
    <text evidence="3">The sequence shown here is derived from an EMBL/GenBank/DDBJ whole genome shotgun (WGS) entry which is preliminary data.</text>
</comment>
<dbReference type="Proteomes" id="UP001212841">
    <property type="component" value="Unassembled WGS sequence"/>
</dbReference>
<proteinExistence type="predicted"/>
<accession>A0AAD5SAJ0</accession>